<reference evidence="1" key="1">
    <citation type="submission" date="2024-05" db="EMBL/GenBank/DDBJ databases">
        <title>Draft genome assemblies of 36 bacteria isolated from hibernating arctic ground squirrels.</title>
        <authorList>
            <person name="McKee H."/>
            <person name="Mullen L."/>
            <person name="Drown D.M."/>
            <person name="Duddleston K.N."/>
        </authorList>
    </citation>
    <scope>NUCLEOTIDE SEQUENCE</scope>
    <source>
        <strain evidence="1">AN1007</strain>
    </source>
</reference>
<evidence type="ECO:0000313" key="1">
    <source>
        <dbReference type="EMBL" id="XCP94929.1"/>
    </source>
</evidence>
<proteinExistence type="predicted"/>
<protein>
    <submittedName>
        <fullName evidence="1">Uncharacterized protein</fullName>
    </submittedName>
</protein>
<dbReference type="EMBL" id="CP159992">
    <property type="protein sequence ID" value="XCP94929.1"/>
    <property type="molecule type" value="Genomic_DNA"/>
</dbReference>
<dbReference type="RefSeq" id="WP_366292675.1">
    <property type="nucleotide sequence ID" value="NZ_CP159992.1"/>
</dbReference>
<accession>A0AAU8NEL2</accession>
<gene>
    <name evidence="1" type="ORF">ABXS70_28205</name>
</gene>
<organism evidence="1">
    <name type="scientific">Paenibacillus sp. AN1007</name>
    <dbReference type="NCBI Taxonomy" id="3151385"/>
    <lineage>
        <taxon>Bacteria</taxon>
        <taxon>Bacillati</taxon>
        <taxon>Bacillota</taxon>
        <taxon>Bacilli</taxon>
        <taxon>Bacillales</taxon>
        <taxon>Paenibacillaceae</taxon>
        <taxon>Paenibacillus</taxon>
    </lineage>
</organism>
<name>A0AAU8NEL2_9BACL</name>
<dbReference type="AlphaFoldDB" id="A0AAU8NEL2"/>
<sequence>MSKLVLEDLIEHVTTTSDYEASSVIIGDEQRAASQYPLVTTPQEDIDNV</sequence>